<name>A0AAU9CW83_9BACT</name>
<dbReference type="RefSeq" id="WP_338395398.1">
    <property type="nucleotide sequence ID" value="NZ_AP025317.1"/>
</dbReference>
<evidence type="ECO:0000259" key="2">
    <source>
        <dbReference type="Pfam" id="PF14317"/>
    </source>
</evidence>
<keyword evidence="1" id="KW-0472">Membrane</keyword>
<keyword evidence="1" id="KW-0812">Transmembrane</keyword>
<proteinExistence type="predicted"/>
<dbReference type="Pfam" id="PF14317">
    <property type="entry name" value="YcxB"/>
    <property type="match status" value="1"/>
</dbReference>
<dbReference type="AlphaFoldDB" id="A0AAU9CW83"/>
<evidence type="ECO:0000313" key="4">
    <source>
        <dbReference type="Proteomes" id="UP001348817"/>
    </source>
</evidence>
<evidence type="ECO:0000256" key="1">
    <source>
        <dbReference type="SAM" id="Phobius"/>
    </source>
</evidence>
<sequence>MEIGRELSGLGAGISGGEVSIHVKETLFEVVGITSKLLHENWFFKTSSTVAIAVPVLILQDISGFYPISLFWLITASVIAFILNIPFLFIMNGVRYGYTRGGAPAKSYYFSFDKLDLEGKEMAWSDVKSVRKSGNWIIIKADGKDSLATIPVRAFSGDEYGRFKTMAKEFGFSL</sequence>
<dbReference type="Proteomes" id="UP001348817">
    <property type="component" value="Plasmid pFA3"/>
</dbReference>
<dbReference type="KEGG" id="fax:FUAX_46900"/>
<dbReference type="EMBL" id="AP025317">
    <property type="protein sequence ID" value="BDD12258.1"/>
    <property type="molecule type" value="Genomic_DNA"/>
</dbReference>
<reference evidence="3 4" key="1">
    <citation type="submission" date="2021-12" db="EMBL/GenBank/DDBJ databases">
        <title>Genome sequencing of bacteria with rrn-lacking chromosome and rrn-plasmid.</title>
        <authorList>
            <person name="Anda M."/>
            <person name="Iwasaki W."/>
        </authorList>
    </citation>
    <scope>NUCLEOTIDE SEQUENCE [LARGE SCALE GENOMIC DNA]</scope>
    <source>
        <strain evidence="3 4">DSM 100852</strain>
        <plasmid evidence="3 4">pFA3</plasmid>
    </source>
</reference>
<protein>
    <recommendedName>
        <fullName evidence="2">YcxB-like C-terminal domain-containing protein</fullName>
    </recommendedName>
</protein>
<evidence type="ECO:0000313" key="3">
    <source>
        <dbReference type="EMBL" id="BDD12258.1"/>
    </source>
</evidence>
<geneLocation type="plasmid" evidence="3 4">
    <name>pFA3</name>
</geneLocation>
<keyword evidence="1" id="KW-1133">Transmembrane helix</keyword>
<keyword evidence="4" id="KW-1185">Reference proteome</keyword>
<feature type="transmembrane region" description="Helical" evidence="1">
    <location>
        <begin position="65"/>
        <end position="90"/>
    </location>
</feature>
<keyword evidence="3" id="KW-0614">Plasmid</keyword>
<accession>A0AAU9CW83</accession>
<dbReference type="InterPro" id="IPR025588">
    <property type="entry name" value="YcxB-like_C"/>
</dbReference>
<gene>
    <name evidence="3" type="ORF">FUAX_46900</name>
</gene>
<feature type="domain" description="YcxB-like C-terminal" evidence="2">
    <location>
        <begin position="121"/>
        <end position="166"/>
    </location>
</feature>
<organism evidence="3 4">
    <name type="scientific">Fulvitalea axinellae</name>
    <dbReference type="NCBI Taxonomy" id="1182444"/>
    <lineage>
        <taxon>Bacteria</taxon>
        <taxon>Pseudomonadati</taxon>
        <taxon>Bacteroidota</taxon>
        <taxon>Cytophagia</taxon>
        <taxon>Cytophagales</taxon>
        <taxon>Persicobacteraceae</taxon>
        <taxon>Fulvitalea</taxon>
    </lineage>
</organism>